<feature type="region of interest" description="Disordered" evidence="1">
    <location>
        <begin position="881"/>
        <end position="924"/>
    </location>
</feature>
<feature type="region of interest" description="Disordered" evidence="1">
    <location>
        <begin position="566"/>
        <end position="628"/>
    </location>
</feature>
<feature type="compositionally biased region" description="Low complexity" evidence="1">
    <location>
        <begin position="169"/>
        <end position="179"/>
    </location>
</feature>
<organism evidence="2 3">
    <name type="scientific">Colletotrichum salicis</name>
    <dbReference type="NCBI Taxonomy" id="1209931"/>
    <lineage>
        <taxon>Eukaryota</taxon>
        <taxon>Fungi</taxon>
        <taxon>Dikarya</taxon>
        <taxon>Ascomycota</taxon>
        <taxon>Pezizomycotina</taxon>
        <taxon>Sordariomycetes</taxon>
        <taxon>Hypocreomycetidae</taxon>
        <taxon>Glomerellales</taxon>
        <taxon>Glomerellaceae</taxon>
        <taxon>Colletotrichum</taxon>
        <taxon>Colletotrichum acutatum species complex</taxon>
    </lineage>
</organism>
<dbReference type="InterPro" id="IPR018822">
    <property type="entry name" value="UPF0646"/>
</dbReference>
<evidence type="ECO:0000313" key="3">
    <source>
        <dbReference type="Proteomes" id="UP000070121"/>
    </source>
</evidence>
<feature type="compositionally biased region" description="Acidic residues" evidence="1">
    <location>
        <begin position="587"/>
        <end position="611"/>
    </location>
</feature>
<feature type="region of interest" description="Disordered" evidence="1">
    <location>
        <begin position="296"/>
        <end position="334"/>
    </location>
</feature>
<keyword evidence="3" id="KW-1185">Reference proteome</keyword>
<dbReference type="AlphaFoldDB" id="A0A135V2Q2"/>
<evidence type="ECO:0000313" key="2">
    <source>
        <dbReference type="EMBL" id="KXH66936.1"/>
    </source>
</evidence>
<proteinExistence type="predicted"/>
<comment type="caution">
    <text evidence="2">The sequence shown here is derived from an EMBL/GenBank/DDBJ whole genome shotgun (WGS) entry which is preliminary data.</text>
</comment>
<dbReference type="EMBL" id="JFFI01000572">
    <property type="protein sequence ID" value="KXH66936.1"/>
    <property type="molecule type" value="Genomic_DNA"/>
</dbReference>
<feature type="compositionally biased region" description="Basic and acidic residues" evidence="1">
    <location>
        <begin position="881"/>
        <end position="892"/>
    </location>
</feature>
<name>A0A135V2Q2_9PEZI</name>
<dbReference type="OrthoDB" id="5339076at2759"/>
<feature type="compositionally biased region" description="Basic and acidic residues" evidence="1">
    <location>
        <begin position="193"/>
        <end position="206"/>
    </location>
</feature>
<feature type="region of interest" description="Disordered" evidence="1">
    <location>
        <begin position="138"/>
        <end position="247"/>
    </location>
</feature>
<dbReference type="STRING" id="1209931.A0A135V2Q2"/>
<dbReference type="Pfam" id="PF10336">
    <property type="entry name" value="DUF2420"/>
    <property type="match status" value="1"/>
</dbReference>
<gene>
    <name evidence="2" type="ORF">CSAL01_02307</name>
</gene>
<reference evidence="2 3" key="1">
    <citation type="submission" date="2014-02" db="EMBL/GenBank/DDBJ databases">
        <title>The genome sequence of Colletotrichum salicis CBS 607.94.</title>
        <authorList>
            <person name="Baroncelli R."/>
            <person name="Thon M.R."/>
        </authorList>
    </citation>
    <scope>NUCLEOTIDE SEQUENCE [LARGE SCALE GENOMIC DNA]</scope>
    <source>
        <strain evidence="2 3">CBS 607.94</strain>
    </source>
</reference>
<feature type="compositionally biased region" description="Low complexity" evidence="1">
    <location>
        <begin position="234"/>
        <end position="247"/>
    </location>
</feature>
<sequence length="924" mass="100759">MTAKAAPASALGLEGQLHEEYIDYSEDDSASPAVVIEGSNVTSVPADAHFVAEEVKYVETSTLEPEHQTIDEHADAETDAISVAADASLQPGDLDPNDGLEVDGLDSVSAIEAEDSYVNEDDSLAYADVAGPEDGLVAENEISWEDGPTNDENVAQDEKNEGEDDQDVNSQDESNQNENNQDENNQDESPITLEKEEWQLVEEKEGSPQSGLSPAKNAVEQEETEAHEADQELADSSNNADNLDANLDVFDVNDADAGLHEQQAVEPQDEEVNGLHEIDFNDSSNVATVDAVVDASDTHPEHPPDHQETDGDFPTKQDAEDHPMGEDMESQPEEELESIMVVANADYVTDEVTHDDVVNTEDYEAVAENSSIREHVEFDEVLADVRSSVSVETPTNEEMEIPVVTVSYKGIDYPFFYGSPDSQGKECFFNDLSLLHCKMEGVLAGFRRELANELGPFDELVFQIDELGLEFTESSQAEVFSDITLGQIISVFDSLVKNQNADASKPLYAYLTTRPDCKKRWLSLVDDAYNGKGLDEISYYFASRAQSEVPEIMDDEPDLIGEEDNADAAAWPQSPAESGHGEHNLDDAEGENEEINEDDDVGDGITGEDDIQSQNDTGKDSLQPDDSAISMPDVEATMVDAEASLMDEFTAVADMSVVEDGDVEDATEDQQPQENGEAGNDDLSQVTLCFYPHFCLCATCTSTFVADQMAEEDDFRFESLVRVTKESARQRGRSPFGNLQLALPEGLLSQRTFRHLQSYPECSITFSSTADADARTQAPEIDESDPLALGTQEAAALSTAADAQNIFDDADAAIADQIVDNAYESSAEKVTPNTSATSTLNGDEEVTYENELDLNADLLDTEDLGPEVTVEDDGLAEIDWREFSGQGDDKITVESPSASGKRQRSDVDDLLDAEALQDVKRRRP</sequence>
<dbReference type="Proteomes" id="UP000070121">
    <property type="component" value="Unassembled WGS sequence"/>
</dbReference>
<accession>A0A135V2Q2</accession>
<protein>
    <submittedName>
        <fullName evidence="2">Uncharacterized protein</fullName>
    </submittedName>
</protein>
<feature type="compositionally biased region" description="Basic and acidic residues" evidence="1">
    <location>
        <begin position="296"/>
        <end position="325"/>
    </location>
</feature>
<evidence type="ECO:0000256" key="1">
    <source>
        <dbReference type="SAM" id="MobiDB-lite"/>
    </source>
</evidence>